<evidence type="ECO:0000256" key="1">
    <source>
        <dbReference type="SAM" id="Phobius"/>
    </source>
</evidence>
<organism evidence="2 3">
    <name type="scientific">Ceratitis capitata</name>
    <name type="common">Mediterranean fruit fly</name>
    <name type="synonym">Tephritis capitata</name>
    <dbReference type="NCBI Taxonomy" id="7213"/>
    <lineage>
        <taxon>Eukaryota</taxon>
        <taxon>Metazoa</taxon>
        <taxon>Ecdysozoa</taxon>
        <taxon>Arthropoda</taxon>
        <taxon>Hexapoda</taxon>
        <taxon>Insecta</taxon>
        <taxon>Pterygota</taxon>
        <taxon>Neoptera</taxon>
        <taxon>Endopterygota</taxon>
        <taxon>Diptera</taxon>
        <taxon>Brachycera</taxon>
        <taxon>Muscomorpha</taxon>
        <taxon>Tephritoidea</taxon>
        <taxon>Tephritidae</taxon>
        <taxon>Ceratitis</taxon>
        <taxon>Ceratitis</taxon>
    </lineage>
</organism>
<name>A0A811UJL2_CERCA</name>
<feature type="transmembrane region" description="Helical" evidence="1">
    <location>
        <begin position="128"/>
        <end position="154"/>
    </location>
</feature>
<protein>
    <submittedName>
        <fullName evidence="2">(Mediterranean fruit fly) hypothetical protein</fullName>
    </submittedName>
</protein>
<keyword evidence="1" id="KW-0812">Transmembrane</keyword>
<accession>A0A811UJL2</accession>
<reference evidence="2" key="1">
    <citation type="submission" date="2020-11" db="EMBL/GenBank/DDBJ databases">
        <authorList>
            <person name="Whitehead M."/>
        </authorList>
    </citation>
    <scope>NUCLEOTIDE SEQUENCE</scope>
    <source>
        <strain evidence="2">EGII</strain>
    </source>
</reference>
<dbReference type="OrthoDB" id="8185860at2759"/>
<evidence type="ECO:0000313" key="2">
    <source>
        <dbReference type="EMBL" id="CAD6997343.1"/>
    </source>
</evidence>
<comment type="caution">
    <text evidence="2">The sequence shown here is derived from an EMBL/GenBank/DDBJ whole genome shotgun (WGS) entry which is preliminary data.</text>
</comment>
<keyword evidence="3" id="KW-1185">Reference proteome</keyword>
<feature type="transmembrane region" description="Helical" evidence="1">
    <location>
        <begin position="71"/>
        <end position="89"/>
    </location>
</feature>
<keyword evidence="1" id="KW-0472">Membrane</keyword>
<gene>
    <name evidence="2" type="ORF">CCAP1982_LOCUS5975</name>
</gene>
<evidence type="ECO:0000313" key="3">
    <source>
        <dbReference type="Proteomes" id="UP000606786"/>
    </source>
</evidence>
<dbReference type="AlphaFoldDB" id="A0A811UJL2"/>
<dbReference type="EMBL" id="CAJHJT010000012">
    <property type="protein sequence ID" value="CAD6997343.1"/>
    <property type="molecule type" value="Genomic_DNA"/>
</dbReference>
<feature type="transmembrane region" description="Helical" evidence="1">
    <location>
        <begin position="32"/>
        <end position="51"/>
    </location>
</feature>
<proteinExistence type="predicted"/>
<sequence length="233" mass="27370">MDFEKIFWLPNTLYLVVGYDFRQVSKSYLKKILMTAFLILTNITGICIRIYMLIQLRELVLSGDMLNSFRLGVYISYAFDSIVKFFGFLHNAHRLRKIYESLATEFPQTFSEQQFYQVHKYSFNRSRILIFAYLSVTNSILLGPIVQSIIMYIIDAFLYGLSGAKFQCLHPTPITYNFNFCSPRYYIPIYIVEYLNGHFLTTTSLGYEPSADNSKADCAYLKEWIKKHQLMLR</sequence>
<dbReference type="Proteomes" id="UP000606786">
    <property type="component" value="Unassembled WGS sequence"/>
</dbReference>
<keyword evidence="1" id="KW-1133">Transmembrane helix</keyword>